<accession>A0ABV0B1B1</accession>
<protein>
    <submittedName>
        <fullName evidence="1">Uncharacterized protein</fullName>
    </submittedName>
</protein>
<comment type="caution">
    <text evidence="1">The sequence shown here is derived from an EMBL/GenBank/DDBJ whole genome shotgun (WGS) entry which is preliminary data.</text>
</comment>
<evidence type="ECO:0000313" key="1">
    <source>
        <dbReference type="EMBL" id="MEN3541284.1"/>
    </source>
</evidence>
<keyword evidence="2" id="KW-1185">Reference proteome</keyword>
<dbReference type="EMBL" id="JBDJAW010000096">
    <property type="protein sequence ID" value="MEN3541284.1"/>
    <property type="molecule type" value="Genomic_DNA"/>
</dbReference>
<dbReference type="Proteomes" id="UP001447516">
    <property type="component" value="Unassembled WGS sequence"/>
</dbReference>
<proteinExistence type="predicted"/>
<reference evidence="1 2" key="1">
    <citation type="submission" date="2024-05" db="EMBL/GenBank/DDBJ databases">
        <title>Microbispora sp.ZYX-F-249.</title>
        <authorList>
            <person name="Xie H."/>
        </authorList>
    </citation>
    <scope>NUCLEOTIDE SEQUENCE [LARGE SCALE GENOMIC DNA]</scope>
    <source>
        <strain evidence="1 2">ZYX-F-249</strain>
    </source>
</reference>
<gene>
    <name evidence="1" type="ORF">AAH991_39665</name>
</gene>
<evidence type="ECO:0000313" key="2">
    <source>
        <dbReference type="Proteomes" id="UP001447516"/>
    </source>
</evidence>
<name>A0ABV0B1B1_9ACTN</name>
<organism evidence="1 2">
    <name type="scientific">Microbispora maris</name>
    <dbReference type="NCBI Taxonomy" id="3144104"/>
    <lineage>
        <taxon>Bacteria</taxon>
        <taxon>Bacillati</taxon>
        <taxon>Actinomycetota</taxon>
        <taxon>Actinomycetes</taxon>
        <taxon>Streptosporangiales</taxon>
        <taxon>Streptosporangiaceae</taxon>
        <taxon>Microbispora</taxon>
    </lineage>
</organism>
<sequence>MAIVREAAGPVRVRAVGEMLGLPVAVRGKLEPLRGKLNRLADHFHKL</sequence>
<dbReference type="RefSeq" id="WP_346231110.1">
    <property type="nucleotide sequence ID" value="NZ_JBDJAW010000096.1"/>
</dbReference>